<dbReference type="InterPro" id="IPR001173">
    <property type="entry name" value="Glyco_trans_2-like"/>
</dbReference>
<feature type="transmembrane region" description="Helical" evidence="4">
    <location>
        <begin position="342"/>
        <end position="372"/>
    </location>
</feature>
<keyword evidence="4" id="KW-0472">Membrane</keyword>
<dbReference type="CDD" id="cd06423">
    <property type="entry name" value="CESA_like"/>
    <property type="match status" value="1"/>
</dbReference>
<dbReference type="Proteomes" id="UP000437748">
    <property type="component" value="Unassembled WGS sequence"/>
</dbReference>
<reference evidence="6 7" key="1">
    <citation type="submission" date="2019-10" db="EMBL/GenBank/DDBJ databases">
        <title>New species of Slilvanegrellaceae.</title>
        <authorList>
            <person name="Pitt A."/>
            <person name="Hahn M.W."/>
        </authorList>
    </citation>
    <scope>NUCLEOTIDE SEQUENCE [LARGE SCALE GENOMIC DNA]</scope>
    <source>
        <strain evidence="6 7">SP-Ram-0.45-NSY-1</strain>
    </source>
</reference>
<comment type="similarity">
    <text evidence="1">Belongs to the glycosyltransferase 2 family.</text>
</comment>
<feature type="domain" description="Glycosyltransferase 2-like" evidence="5">
    <location>
        <begin position="101"/>
        <end position="266"/>
    </location>
</feature>
<dbReference type="SUPFAM" id="SSF53448">
    <property type="entry name" value="Nucleotide-diphospho-sugar transferases"/>
    <property type="match status" value="1"/>
</dbReference>
<evidence type="ECO:0000313" key="7">
    <source>
        <dbReference type="Proteomes" id="UP000437748"/>
    </source>
</evidence>
<keyword evidence="3 6" id="KW-0808">Transferase</keyword>
<dbReference type="GO" id="GO:0016757">
    <property type="term" value="F:glycosyltransferase activity"/>
    <property type="evidence" value="ECO:0007669"/>
    <property type="project" value="UniProtKB-KW"/>
</dbReference>
<proteinExistence type="inferred from homology"/>
<gene>
    <name evidence="6" type="ORF">GCL60_03950</name>
</gene>
<protein>
    <submittedName>
        <fullName evidence="6">Glycosyltransferase</fullName>
    </submittedName>
</protein>
<accession>A0A6N6VXN2</accession>
<dbReference type="InterPro" id="IPR029044">
    <property type="entry name" value="Nucleotide-diphossugar_trans"/>
</dbReference>
<feature type="transmembrane region" description="Helical" evidence="4">
    <location>
        <begin position="64"/>
        <end position="83"/>
    </location>
</feature>
<keyword evidence="2" id="KW-0328">Glycosyltransferase</keyword>
<organism evidence="6 7">
    <name type="scientific">Silvanigrella paludirubra</name>
    <dbReference type="NCBI Taxonomy" id="2499159"/>
    <lineage>
        <taxon>Bacteria</taxon>
        <taxon>Pseudomonadati</taxon>
        <taxon>Bdellovibrionota</taxon>
        <taxon>Oligoflexia</taxon>
        <taxon>Silvanigrellales</taxon>
        <taxon>Silvanigrellaceae</taxon>
        <taxon>Silvanigrella</taxon>
    </lineage>
</organism>
<dbReference type="PANTHER" id="PTHR43630:SF1">
    <property type="entry name" value="POLY-BETA-1,6-N-ACETYL-D-GLUCOSAMINE SYNTHASE"/>
    <property type="match status" value="1"/>
</dbReference>
<comment type="caution">
    <text evidence="6">The sequence shown here is derived from an EMBL/GenBank/DDBJ whole genome shotgun (WGS) entry which is preliminary data.</text>
</comment>
<feature type="transmembrane region" description="Helical" evidence="4">
    <location>
        <begin position="25"/>
        <end position="44"/>
    </location>
</feature>
<evidence type="ECO:0000256" key="2">
    <source>
        <dbReference type="ARBA" id="ARBA00022676"/>
    </source>
</evidence>
<dbReference type="PANTHER" id="PTHR43630">
    <property type="entry name" value="POLY-BETA-1,6-N-ACETYL-D-GLUCOSAMINE SYNTHASE"/>
    <property type="match status" value="1"/>
</dbReference>
<name>A0A6N6VXN2_9BACT</name>
<dbReference type="Gene3D" id="3.90.550.10">
    <property type="entry name" value="Spore Coat Polysaccharide Biosynthesis Protein SpsA, Chain A"/>
    <property type="match status" value="1"/>
</dbReference>
<dbReference type="AlphaFoldDB" id="A0A6N6VXN2"/>
<evidence type="ECO:0000256" key="4">
    <source>
        <dbReference type="SAM" id="Phobius"/>
    </source>
</evidence>
<sequence length="451" mass="51545">MFIRFILLEMGFMKKVKRKIKDNEMFFIIVIILLICSLLIFVLFKSFDFKQLTGAELFAFNAMKIYMLFLFIRLVFHLLLSFANKFFAKEVGKIDYYPLVTVIMPCYNEDKVVNNAAKSILGMDYPNIEILIVDDGSTDETIEAIALLEKKGKIRAIHQENAGKAEALNRAISEAHGDFVLCMDADSVLNTEALKIGMKYFESDERIAAVAGSVEIGNVKNMITSFQKLEYVSGLNLFKTAQSFLNSVIVIPGPIGIFRKSILQEVGGYRSNTFAEDCELTIRLLMAGYKTVYDGGLIAVTEAPEDFNSLISQRYRWTRGIVQAIRENLIWLIKPHKSIKNFLIILYMIIESVFIPIANFSFGIFSIAHTLINNSHNFVGYFFYQLVVLDMTVTLFCVVSEQRSFNLIFYSAINRVTYGFSMEVIKFFSILDEFLQLPMTWSKLERKGMDL</sequence>
<feature type="transmembrane region" description="Helical" evidence="4">
    <location>
        <begin position="378"/>
        <end position="399"/>
    </location>
</feature>
<keyword evidence="7" id="KW-1185">Reference proteome</keyword>
<evidence type="ECO:0000256" key="3">
    <source>
        <dbReference type="ARBA" id="ARBA00022679"/>
    </source>
</evidence>
<keyword evidence="4" id="KW-1133">Transmembrane helix</keyword>
<evidence type="ECO:0000313" key="6">
    <source>
        <dbReference type="EMBL" id="KAB8041101.1"/>
    </source>
</evidence>
<evidence type="ECO:0000259" key="5">
    <source>
        <dbReference type="Pfam" id="PF00535"/>
    </source>
</evidence>
<dbReference type="EMBL" id="WFLM01000001">
    <property type="protein sequence ID" value="KAB8041101.1"/>
    <property type="molecule type" value="Genomic_DNA"/>
</dbReference>
<evidence type="ECO:0000256" key="1">
    <source>
        <dbReference type="ARBA" id="ARBA00006739"/>
    </source>
</evidence>
<dbReference type="Pfam" id="PF00535">
    <property type="entry name" value="Glycos_transf_2"/>
    <property type="match status" value="1"/>
</dbReference>
<keyword evidence="4" id="KW-0812">Transmembrane</keyword>